<evidence type="ECO:0000256" key="1">
    <source>
        <dbReference type="ARBA" id="ARBA00001933"/>
    </source>
</evidence>
<dbReference type="InterPro" id="IPR004838">
    <property type="entry name" value="NHTrfase_class1_PyrdxlP-BS"/>
</dbReference>
<dbReference type="AlphaFoldDB" id="A0A2C9CI21"/>
<evidence type="ECO:0000256" key="5">
    <source>
        <dbReference type="ARBA" id="ARBA00022898"/>
    </source>
</evidence>
<dbReference type="PANTHER" id="PTHR46383">
    <property type="entry name" value="ASPARTATE AMINOTRANSFERASE"/>
    <property type="match status" value="1"/>
</dbReference>
<proteinExistence type="inferred from homology"/>
<accession>A0A2C9CI21</accession>
<dbReference type="InterPro" id="IPR015421">
    <property type="entry name" value="PyrdxlP-dep_Trfase_major"/>
</dbReference>
<dbReference type="Gene3D" id="3.40.640.10">
    <property type="entry name" value="Type I PLP-dependent aspartate aminotransferase-like (Major domain)"/>
    <property type="match status" value="1"/>
</dbReference>
<reference evidence="9" key="1">
    <citation type="submission" date="2017-10" db="EMBL/GenBank/DDBJ databases">
        <authorList>
            <person name="Frank J."/>
        </authorList>
    </citation>
    <scope>NUCLEOTIDE SEQUENCE [LARGE SCALE GENOMIC DNA]</scope>
</reference>
<comment type="cofactor">
    <cofactor evidence="1 6">
        <name>pyridoxal 5'-phosphate</name>
        <dbReference type="ChEBI" id="CHEBI:597326"/>
    </cofactor>
</comment>
<evidence type="ECO:0000256" key="2">
    <source>
        <dbReference type="ARBA" id="ARBA00007441"/>
    </source>
</evidence>
<dbReference type="Proteomes" id="UP000221734">
    <property type="component" value="Chromosome Kuenenia_stuttgartiensis_MBR1"/>
</dbReference>
<gene>
    <name evidence="8" type="primary">aspC_3</name>
    <name evidence="8" type="ORF">KSMBR1_2855</name>
</gene>
<dbReference type="PANTHER" id="PTHR46383:SF1">
    <property type="entry name" value="ASPARTATE AMINOTRANSFERASE"/>
    <property type="match status" value="1"/>
</dbReference>
<evidence type="ECO:0000256" key="4">
    <source>
        <dbReference type="ARBA" id="ARBA00022679"/>
    </source>
</evidence>
<dbReference type="PROSITE" id="PS00105">
    <property type="entry name" value="AA_TRANSFER_CLASS_1"/>
    <property type="match status" value="1"/>
</dbReference>
<dbReference type="GO" id="GO:0030170">
    <property type="term" value="F:pyridoxal phosphate binding"/>
    <property type="evidence" value="ECO:0007669"/>
    <property type="project" value="InterPro"/>
</dbReference>
<dbReference type="OrthoDB" id="231967at2"/>
<dbReference type="CDD" id="cd00609">
    <property type="entry name" value="AAT_like"/>
    <property type="match status" value="1"/>
</dbReference>
<keyword evidence="9" id="KW-1185">Reference proteome</keyword>
<dbReference type="EMBL" id="LT934425">
    <property type="protein sequence ID" value="SOH05336.1"/>
    <property type="molecule type" value="Genomic_DNA"/>
</dbReference>
<evidence type="ECO:0000256" key="6">
    <source>
        <dbReference type="RuleBase" id="RU000481"/>
    </source>
</evidence>
<feature type="domain" description="Aminotransferase class I/classII large" evidence="7">
    <location>
        <begin position="27"/>
        <end position="357"/>
    </location>
</feature>
<organism evidence="8 9">
    <name type="scientific">Kuenenia stuttgartiensis</name>
    <dbReference type="NCBI Taxonomy" id="174633"/>
    <lineage>
        <taxon>Bacteria</taxon>
        <taxon>Pseudomonadati</taxon>
        <taxon>Planctomycetota</taxon>
        <taxon>Candidatus Brocadiia</taxon>
        <taxon>Candidatus Brocadiales</taxon>
        <taxon>Candidatus Brocadiaceae</taxon>
        <taxon>Candidatus Kuenenia</taxon>
    </lineage>
</organism>
<keyword evidence="5" id="KW-0663">Pyridoxal phosphate</keyword>
<dbReference type="Gene3D" id="3.90.1150.10">
    <property type="entry name" value="Aspartate Aminotransferase, domain 1"/>
    <property type="match status" value="1"/>
</dbReference>
<dbReference type="InterPro" id="IPR050596">
    <property type="entry name" value="AspAT/PAT-like"/>
</dbReference>
<dbReference type="KEGG" id="kst:KSMBR1_2855"/>
<dbReference type="SUPFAM" id="SSF53383">
    <property type="entry name" value="PLP-dependent transferases"/>
    <property type="match status" value="1"/>
</dbReference>
<protein>
    <recommendedName>
        <fullName evidence="6">Aminotransferase</fullName>
        <ecNumber evidence="6">2.6.1.-</ecNumber>
    </recommendedName>
</protein>
<evidence type="ECO:0000313" key="8">
    <source>
        <dbReference type="EMBL" id="SOH05336.1"/>
    </source>
</evidence>
<dbReference type="InterPro" id="IPR004839">
    <property type="entry name" value="Aminotransferase_I/II_large"/>
</dbReference>
<dbReference type="RefSeq" id="WP_099325928.1">
    <property type="nucleotide sequence ID" value="NZ_LT934425.1"/>
</dbReference>
<name>A0A2C9CI21_KUEST</name>
<keyword evidence="4 6" id="KW-0808">Transferase</keyword>
<keyword evidence="3 6" id="KW-0032">Aminotransferase</keyword>
<dbReference type="GO" id="GO:0008483">
    <property type="term" value="F:transaminase activity"/>
    <property type="evidence" value="ECO:0007669"/>
    <property type="project" value="UniProtKB-KW"/>
</dbReference>
<dbReference type="GO" id="GO:0006520">
    <property type="term" value="P:amino acid metabolic process"/>
    <property type="evidence" value="ECO:0007669"/>
    <property type="project" value="InterPro"/>
</dbReference>
<dbReference type="EC" id="2.6.1.-" evidence="6"/>
<sequence>MIASRMSNIDSSGIRKVFDLAQKMKSPVNLSIGQPDFDVPGEIKEEAIKSINEGANKYTLTQGIPELRNVLMDRLKKDREVTAEDIMVTSGVSGALTLAIMTLVDHEDEVIIPDPAFVIYKHMVNFCSGKSVFVDTYPDFKLSAERIEPHITKKTKIIVINSPANPTGVMNTPQELKDIAELAKKHDLLVISDEIYHDYDYNNEFESIGKYYNKTLILDGFSKSFAMTGWRLGYAAGPETIIKEMIKLQQYTFVCAPSFSQYAVFRSWGFDLSKYIADYRKKRDMMYEGLKDKFRIIKPEGAFYFFPQVPWGTDEEFVMAAIKNNLLIIPGSVFSERHTHFRISYAATEETIEKGIKILNGLA</sequence>
<evidence type="ECO:0000256" key="3">
    <source>
        <dbReference type="ARBA" id="ARBA00022576"/>
    </source>
</evidence>
<dbReference type="InterPro" id="IPR015422">
    <property type="entry name" value="PyrdxlP-dep_Trfase_small"/>
</dbReference>
<dbReference type="InterPro" id="IPR015424">
    <property type="entry name" value="PyrdxlP-dep_Trfase"/>
</dbReference>
<dbReference type="FunFam" id="3.40.640.10:FF:000033">
    <property type="entry name" value="Aspartate aminotransferase"/>
    <property type="match status" value="1"/>
</dbReference>
<evidence type="ECO:0000259" key="7">
    <source>
        <dbReference type="Pfam" id="PF00155"/>
    </source>
</evidence>
<dbReference type="Pfam" id="PF00155">
    <property type="entry name" value="Aminotran_1_2"/>
    <property type="match status" value="1"/>
</dbReference>
<comment type="similarity">
    <text evidence="2 6">Belongs to the class-I pyridoxal-phosphate-dependent aminotransferase family.</text>
</comment>
<evidence type="ECO:0000313" key="9">
    <source>
        <dbReference type="Proteomes" id="UP000221734"/>
    </source>
</evidence>